<proteinExistence type="predicted"/>
<dbReference type="SUPFAM" id="SSF54637">
    <property type="entry name" value="Thioesterase/thiol ester dehydrase-isomerase"/>
    <property type="match status" value="1"/>
</dbReference>
<dbReference type="Gene3D" id="3.10.129.10">
    <property type="entry name" value="Hotdog Thioesterase"/>
    <property type="match status" value="1"/>
</dbReference>
<evidence type="ECO:0000313" key="2">
    <source>
        <dbReference type="EMBL" id="OSX64055.1"/>
    </source>
</evidence>
<evidence type="ECO:0008006" key="4">
    <source>
        <dbReference type="Google" id="ProtNLM"/>
    </source>
</evidence>
<dbReference type="PANTHER" id="PTHR31793">
    <property type="entry name" value="4-HYDROXYBENZOYL-COA THIOESTERASE FAMILY MEMBER"/>
    <property type="match status" value="1"/>
</dbReference>
<evidence type="ECO:0000313" key="3">
    <source>
        <dbReference type="Proteomes" id="UP000194127"/>
    </source>
</evidence>
<feature type="region of interest" description="Disordered" evidence="1">
    <location>
        <begin position="45"/>
        <end position="65"/>
    </location>
</feature>
<dbReference type="AlphaFoldDB" id="A0A1X6N622"/>
<dbReference type="Pfam" id="PF13279">
    <property type="entry name" value="4HBT_2"/>
    <property type="match status" value="1"/>
</dbReference>
<dbReference type="GeneID" id="36333639"/>
<reference evidence="2 3" key="1">
    <citation type="submission" date="2017-04" db="EMBL/GenBank/DDBJ databases">
        <title>Genome Sequence of the Model Brown-Rot Fungus Postia placenta SB12.</title>
        <authorList>
            <consortium name="DOE Joint Genome Institute"/>
            <person name="Gaskell J."/>
            <person name="Kersten P."/>
            <person name="Larrondo L.F."/>
            <person name="Canessa P."/>
            <person name="Martinez D."/>
            <person name="Hibbett D."/>
            <person name="Schmoll M."/>
            <person name="Kubicek C.P."/>
            <person name="Martinez A.T."/>
            <person name="Yadav J."/>
            <person name="Master E."/>
            <person name="Magnuson J.K."/>
            <person name="James T."/>
            <person name="Yaver D."/>
            <person name="Berka R."/>
            <person name="Labutti K."/>
            <person name="Lipzen A."/>
            <person name="Aerts A."/>
            <person name="Barry K."/>
            <person name="Henrissat B."/>
            <person name="Blanchette R."/>
            <person name="Grigoriev I."/>
            <person name="Cullen D."/>
        </authorList>
    </citation>
    <scope>NUCLEOTIDE SEQUENCE [LARGE SCALE GENOMIC DNA]</scope>
    <source>
        <strain evidence="2 3">MAD-698-R-SB12</strain>
    </source>
</reference>
<name>A0A1X6N622_9APHY</name>
<sequence>MQIFHPRKLLPVTRLLGRRGDCSCIVLQRHQSTIRALQDAFRDPSSPFHLAPGTQGPESPDPPAEHLHTAAAAAEVSPAEHARATLTKLGYDPTSFWEQKVAWGDHDAFQHVNNVRYIRFFESSRIEWMVSLGEEIGGASRAEDMLAGRGVSLILKSISVDYKRPVVYPDTLLVAHKPHAGPLRSSSDLPRTHFHVMGAVYSYAQGRIVTECDSVLVWYDYNKLAKCDPGKEAQQALQRRMNLAHEPTGM</sequence>
<dbReference type="OrthoDB" id="5538558at2759"/>
<dbReference type="EMBL" id="KZ110594">
    <property type="protein sequence ID" value="OSX64055.1"/>
    <property type="molecule type" value="Genomic_DNA"/>
</dbReference>
<dbReference type="Proteomes" id="UP000194127">
    <property type="component" value="Unassembled WGS sequence"/>
</dbReference>
<evidence type="ECO:0000256" key="1">
    <source>
        <dbReference type="SAM" id="MobiDB-lite"/>
    </source>
</evidence>
<dbReference type="InterPro" id="IPR050563">
    <property type="entry name" value="4-hydroxybenzoyl-CoA_TE"/>
</dbReference>
<dbReference type="GO" id="GO:0047617">
    <property type="term" value="F:fatty acyl-CoA hydrolase activity"/>
    <property type="evidence" value="ECO:0007669"/>
    <property type="project" value="TreeGrafter"/>
</dbReference>
<organism evidence="2 3">
    <name type="scientific">Postia placenta MAD-698-R-SB12</name>
    <dbReference type="NCBI Taxonomy" id="670580"/>
    <lineage>
        <taxon>Eukaryota</taxon>
        <taxon>Fungi</taxon>
        <taxon>Dikarya</taxon>
        <taxon>Basidiomycota</taxon>
        <taxon>Agaricomycotina</taxon>
        <taxon>Agaricomycetes</taxon>
        <taxon>Polyporales</taxon>
        <taxon>Adustoporiaceae</taxon>
        <taxon>Rhodonia</taxon>
    </lineage>
</organism>
<dbReference type="InterPro" id="IPR029069">
    <property type="entry name" value="HotDog_dom_sf"/>
</dbReference>
<dbReference type="PANTHER" id="PTHR31793:SF39">
    <property type="entry name" value="THIOESTERASE_THIOL ESTER DEHYDRASE-ISOMERASE"/>
    <property type="match status" value="1"/>
</dbReference>
<gene>
    <name evidence="2" type="ORF">POSPLADRAFT_1179666</name>
</gene>
<protein>
    <recommendedName>
        <fullName evidence="4">Thioesterase domain-containing protein</fullName>
    </recommendedName>
</protein>
<dbReference type="RefSeq" id="XP_024340849.1">
    <property type="nucleotide sequence ID" value="XM_024488690.1"/>
</dbReference>
<accession>A0A1X6N622</accession>
<keyword evidence="3" id="KW-1185">Reference proteome</keyword>
<dbReference type="CDD" id="cd00586">
    <property type="entry name" value="4HBT"/>
    <property type="match status" value="1"/>
</dbReference>